<evidence type="ECO:0000256" key="7">
    <source>
        <dbReference type="SAM" id="Phobius"/>
    </source>
</evidence>
<organism evidence="9 10">
    <name type="scientific">Thioalkalivibrio nitratireducens (strain DSM 14787 / UNIQEM 213 / ALEN2)</name>
    <dbReference type="NCBI Taxonomy" id="1255043"/>
    <lineage>
        <taxon>Bacteria</taxon>
        <taxon>Pseudomonadati</taxon>
        <taxon>Pseudomonadota</taxon>
        <taxon>Gammaproteobacteria</taxon>
        <taxon>Chromatiales</taxon>
        <taxon>Ectothiorhodospiraceae</taxon>
        <taxon>Thioalkalivibrio</taxon>
    </lineage>
</organism>
<feature type="transmembrane region" description="Helical" evidence="7">
    <location>
        <begin position="363"/>
        <end position="384"/>
    </location>
</feature>
<dbReference type="InterPro" id="IPR011701">
    <property type="entry name" value="MFS"/>
</dbReference>
<dbReference type="HOGENOM" id="CLU_001265_10_0_6"/>
<dbReference type="CDD" id="cd17472">
    <property type="entry name" value="MFS_YajR_like"/>
    <property type="match status" value="1"/>
</dbReference>
<dbReference type="Gene3D" id="3.30.70.100">
    <property type="match status" value="1"/>
</dbReference>
<evidence type="ECO:0000256" key="3">
    <source>
        <dbReference type="ARBA" id="ARBA00022475"/>
    </source>
</evidence>
<reference evidence="9" key="1">
    <citation type="submission" date="2015-12" db="EMBL/GenBank/DDBJ databases">
        <authorList>
            <person name="Tikhonova T.V."/>
            <person name="Pavlov A.R."/>
            <person name="Beletsky A.V."/>
            <person name="Mardanov A.V."/>
            <person name="Sorokin D.Y."/>
            <person name="Ravin N.V."/>
            <person name="Popov V.O."/>
        </authorList>
    </citation>
    <scope>NUCLEOTIDE SEQUENCE</scope>
    <source>
        <strain evidence="9">DSM 14787</strain>
    </source>
</reference>
<gene>
    <name evidence="9" type="primary">yajR [H]</name>
    <name evidence="9" type="ordered locus">TVNIR_2547</name>
</gene>
<keyword evidence="10" id="KW-1185">Reference proteome</keyword>
<dbReference type="PROSITE" id="PS50850">
    <property type="entry name" value="MFS"/>
    <property type="match status" value="1"/>
</dbReference>
<dbReference type="OrthoDB" id="9764259at2"/>
<feature type="transmembrane region" description="Helical" evidence="7">
    <location>
        <begin position="297"/>
        <end position="322"/>
    </location>
</feature>
<evidence type="ECO:0000256" key="1">
    <source>
        <dbReference type="ARBA" id="ARBA00004651"/>
    </source>
</evidence>
<dbReference type="GO" id="GO:0022857">
    <property type="term" value="F:transmembrane transporter activity"/>
    <property type="evidence" value="ECO:0007669"/>
    <property type="project" value="InterPro"/>
</dbReference>
<feature type="transmembrane region" description="Helical" evidence="7">
    <location>
        <begin position="272"/>
        <end position="291"/>
    </location>
</feature>
<dbReference type="KEGG" id="tni:TVNIR_2547"/>
<dbReference type="Pfam" id="PF07690">
    <property type="entry name" value="MFS_1"/>
    <property type="match status" value="1"/>
</dbReference>
<comment type="subcellular location">
    <subcellularLocation>
        <location evidence="1">Cell membrane</location>
        <topology evidence="1">Multi-pass membrane protein</topology>
    </subcellularLocation>
</comment>
<dbReference type="PATRIC" id="fig|1255043.3.peg.2572"/>
<feature type="transmembrane region" description="Helical" evidence="7">
    <location>
        <begin position="75"/>
        <end position="93"/>
    </location>
</feature>
<keyword evidence="2" id="KW-0813">Transport</keyword>
<keyword evidence="3" id="KW-1003">Cell membrane</keyword>
<evidence type="ECO:0000313" key="10">
    <source>
        <dbReference type="Proteomes" id="UP000010809"/>
    </source>
</evidence>
<dbReference type="eggNOG" id="COG2814">
    <property type="taxonomic scope" value="Bacteria"/>
</dbReference>
<evidence type="ECO:0000313" key="9">
    <source>
        <dbReference type="EMBL" id="AGA34188.1"/>
    </source>
</evidence>
<protein>
    <submittedName>
        <fullName evidence="9">Transport protein</fullName>
    </submittedName>
</protein>
<feature type="transmembrane region" description="Helical" evidence="7">
    <location>
        <begin position="40"/>
        <end position="63"/>
    </location>
</feature>
<dbReference type="GO" id="GO:0005886">
    <property type="term" value="C:plasma membrane"/>
    <property type="evidence" value="ECO:0007669"/>
    <property type="project" value="UniProtKB-SubCell"/>
</dbReference>
<feature type="transmembrane region" description="Helical" evidence="7">
    <location>
        <begin position="246"/>
        <end position="265"/>
    </location>
</feature>
<proteinExistence type="predicted"/>
<feature type="transmembrane region" description="Helical" evidence="7">
    <location>
        <begin position="214"/>
        <end position="234"/>
    </location>
</feature>
<keyword evidence="4 7" id="KW-0812">Transmembrane</keyword>
<dbReference type="PANTHER" id="PTHR23517:SF2">
    <property type="entry name" value="MULTIDRUG RESISTANCE PROTEIN MDTH"/>
    <property type="match status" value="1"/>
</dbReference>
<keyword evidence="6 7" id="KW-0472">Membrane</keyword>
<dbReference type="Proteomes" id="UP000010809">
    <property type="component" value="Chromosome"/>
</dbReference>
<dbReference type="Gene3D" id="1.20.1250.20">
    <property type="entry name" value="MFS general substrate transporter like domains"/>
    <property type="match status" value="1"/>
</dbReference>
<evidence type="ECO:0000259" key="8">
    <source>
        <dbReference type="PROSITE" id="PS50850"/>
    </source>
</evidence>
<feature type="transmembrane region" description="Helical" evidence="7">
    <location>
        <begin position="334"/>
        <end position="357"/>
    </location>
</feature>
<evidence type="ECO:0000256" key="6">
    <source>
        <dbReference type="ARBA" id="ARBA00023136"/>
    </source>
</evidence>
<dbReference type="SUPFAM" id="SSF103473">
    <property type="entry name" value="MFS general substrate transporter"/>
    <property type="match status" value="1"/>
</dbReference>
<name>L0DYR2_THIND</name>
<accession>L0DYR2</accession>
<dbReference type="InterPro" id="IPR050171">
    <property type="entry name" value="MFS_Transporters"/>
</dbReference>
<feature type="transmembrane region" description="Helical" evidence="7">
    <location>
        <begin position="12"/>
        <end position="34"/>
    </location>
</feature>
<feature type="transmembrane region" description="Helical" evidence="7">
    <location>
        <begin position="105"/>
        <end position="124"/>
    </location>
</feature>
<feature type="transmembrane region" description="Helical" evidence="7">
    <location>
        <begin position="156"/>
        <end position="181"/>
    </location>
</feature>
<dbReference type="AlphaFoldDB" id="L0DYR2"/>
<feature type="domain" description="Major facilitator superfamily (MFS) profile" evidence="8">
    <location>
        <begin position="1"/>
        <end position="388"/>
    </location>
</feature>
<dbReference type="RefSeq" id="WP_015259304.1">
    <property type="nucleotide sequence ID" value="NC_019902.2"/>
</dbReference>
<evidence type="ECO:0000256" key="4">
    <source>
        <dbReference type="ARBA" id="ARBA00022692"/>
    </source>
</evidence>
<evidence type="ECO:0000256" key="2">
    <source>
        <dbReference type="ARBA" id="ARBA00022448"/>
    </source>
</evidence>
<dbReference type="PANTHER" id="PTHR23517">
    <property type="entry name" value="RESISTANCE PROTEIN MDTM, PUTATIVE-RELATED-RELATED"/>
    <property type="match status" value="1"/>
</dbReference>
<keyword evidence="5 7" id="KW-1133">Transmembrane helix</keyword>
<dbReference type="InterPro" id="IPR020846">
    <property type="entry name" value="MFS_dom"/>
</dbReference>
<feature type="transmembrane region" description="Helical" evidence="7">
    <location>
        <begin position="131"/>
        <end position="150"/>
    </location>
</feature>
<sequence length="461" mass="48390">MTPLELRATSGLAAIYAVRMAGLFMILPVFMLYADVLPSATPLLMGLALGIYGLTQAMLQIPFGMLSDRVGRKPLIALGLALFIAGSVIAAMAESVYGIILGRALQGAGAVAAAVLALTADLIAEERRTRALAAIGLTIGLTFTASMVLGPVVDRWFGLAGIFWLTALLGLLALLLLFTWVPQPARSRPHPDMVPVPGGLRGVLHDPELLRLNAGIFILHLTLAANFLVLPLTLVNRLGLDPAQHYLVYLPVLLLGFGLMIPAVIRAERQRALKPALIGAITVLIAVQAMLPFSGHWVTLGLALVLFFAAFNLLEAALPSLVAKTAPVASKGTAMGVFSSCQFLGIFAGGMLGGAVLTHGGSAAVFGLGLAAALLWFWAAVTMAPPSHLANRAYAFPDAWKQASAQLNARLAELAGVAEVRVSASEAAVYLKVDPGRFDETALRDLFRRGTPGGGRTSSRV</sequence>
<dbReference type="EMBL" id="CP003989">
    <property type="protein sequence ID" value="AGA34188.1"/>
    <property type="molecule type" value="Genomic_DNA"/>
</dbReference>
<evidence type="ECO:0000256" key="5">
    <source>
        <dbReference type="ARBA" id="ARBA00022989"/>
    </source>
</evidence>
<dbReference type="InterPro" id="IPR036259">
    <property type="entry name" value="MFS_trans_sf"/>
</dbReference>